<keyword evidence="1" id="KW-0479">Metal-binding</keyword>
<dbReference type="SUPFAM" id="SSF144232">
    <property type="entry name" value="HIT/MYND zinc finger-like"/>
    <property type="match status" value="1"/>
</dbReference>
<dbReference type="Proteomes" id="UP000223968">
    <property type="component" value="Unassembled WGS sequence"/>
</dbReference>
<keyword evidence="7" id="KW-1185">Reference proteome</keyword>
<protein>
    <recommendedName>
        <fullName evidence="5">MYND-type domain-containing protein</fullName>
    </recommendedName>
</protein>
<dbReference type="InterPro" id="IPR002893">
    <property type="entry name" value="Znf_MYND"/>
</dbReference>
<feature type="domain" description="MYND-type" evidence="5">
    <location>
        <begin position="4"/>
        <end position="52"/>
    </location>
</feature>
<dbReference type="EMBL" id="PDNB01000057">
    <property type="protein sequence ID" value="PGH12477.1"/>
    <property type="molecule type" value="Genomic_DNA"/>
</dbReference>
<dbReference type="InterPro" id="IPR027974">
    <property type="entry name" value="DUF4470"/>
</dbReference>
<dbReference type="AlphaFoldDB" id="A0A2B7XVG3"/>
<evidence type="ECO:0000256" key="4">
    <source>
        <dbReference type="PROSITE-ProRule" id="PRU00134"/>
    </source>
</evidence>
<dbReference type="Pfam" id="PF01753">
    <property type="entry name" value="zf-MYND"/>
    <property type="match status" value="1"/>
</dbReference>
<dbReference type="Gene3D" id="6.10.140.2220">
    <property type="match status" value="1"/>
</dbReference>
<gene>
    <name evidence="6" type="ORF">AJ79_04221</name>
</gene>
<dbReference type="GO" id="GO:0008270">
    <property type="term" value="F:zinc ion binding"/>
    <property type="evidence" value="ECO:0007669"/>
    <property type="project" value="UniProtKB-KW"/>
</dbReference>
<reference evidence="6 7" key="1">
    <citation type="submission" date="2017-10" db="EMBL/GenBank/DDBJ databases">
        <title>Comparative genomics in systemic dimorphic fungi from Ajellomycetaceae.</title>
        <authorList>
            <person name="Munoz J.F."/>
            <person name="Mcewen J.G."/>
            <person name="Clay O.K."/>
            <person name="Cuomo C.A."/>
        </authorList>
    </citation>
    <scope>NUCLEOTIDE SEQUENCE [LARGE SCALE GENOMIC DNA]</scope>
    <source>
        <strain evidence="6 7">UAMH5409</strain>
    </source>
</reference>
<dbReference type="OrthoDB" id="5282002at2759"/>
<name>A0A2B7XVG3_9EURO</name>
<dbReference type="STRING" id="1447875.A0A2B7XVG3"/>
<dbReference type="PROSITE" id="PS50865">
    <property type="entry name" value="ZF_MYND_2"/>
    <property type="match status" value="1"/>
</dbReference>
<evidence type="ECO:0000256" key="3">
    <source>
        <dbReference type="ARBA" id="ARBA00022833"/>
    </source>
</evidence>
<keyword evidence="3" id="KW-0862">Zinc</keyword>
<comment type="caution">
    <text evidence="6">The sequence shown here is derived from an EMBL/GenBank/DDBJ whole genome shotgun (WGS) entry which is preliminary data.</text>
</comment>
<accession>A0A2B7XVG3</accession>
<evidence type="ECO:0000256" key="2">
    <source>
        <dbReference type="ARBA" id="ARBA00022771"/>
    </source>
</evidence>
<evidence type="ECO:0000256" key="1">
    <source>
        <dbReference type="ARBA" id="ARBA00022723"/>
    </source>
</evidence>
<proteinExistence type="predicted"/>
<evidence type="ECO:0000313" key="6">
    <source>
        <dbReference type="EMBL" id="PGH12477.1"/>
    </source>
</evidence>
<keyword evidence="2 4" id="KW-0863">Zinc-finger</keyword>
<sequence length="544" mass="62482">MESALLCANWSRTDQSVACPEQGTKACAACHLVLYCSKECQSAYWPIHKLDCKSDLRKPKWRPSWMIEKRTPQFVSYDCEAQNESFYDGQKNMWGNVPALDLLRLKDNEGLGIFASVDLRDVIETIASLPDEYRGHIHFDINDSNETAVARNLMMLLLALCMLHLWYSAFLPDELMESIRNTIFPAIQTALDSGTEGGNWSKGNVTLRAELSTSDLNNILASLTETPASFADAVVQRKNVTFAESSKDFRDRAYVSFPQSRRLAQQKYWKEGLLLPFGASTKDFKNPNSTLFEDKSWVLREYADPFSGWNIKEVLQPTYPAKEDVYGQLYLHVKQRLLKFCERLDTLRLSITLFRATSMFLPKAIFEARKDIQLYDRIEVSNLADSRCWGPLNVLRIFGQLLKPKEENPNATILMLFVNATKEGPKPQGRDVILQSKPMRKAREVLSFDQGPNRDENYDNPNFIRMMFASSLFIDRSTPFRRFVNSTSLEVIASRLGLEMKDKHTIVAKWPTRLKKNFTQSEFEMANSSTHRGSERYVEMRRAL</sequence>
<organism evidence="6 7">
    <name type="scientific">Helicocarpus griseus UAMH5409</name>
    <dbReference type="NCBI Taxonomy" id="1447875"/>
    <lineage>
        <taxon>Eukaryota</taxon>
        <taxon>Fungi</taxon>
        <taxon>Dikarya</taxon>
        <taxon>Ascomycota</taxon>
        <taxon>Pezizomycotina</taxon>
        <taxon>Eurotiomycetes</taxon>
        <taxon>Eurotiomycetidae</taxon>
        <taxon>Onygenales</taxon>
        <taxon>Ajellomycetaceae</taxon>
        <taxon>Helicocarpus</taxon>
    </lineage>
</organism>
<evidence type="ECO:0000259" key="5">
    <source>
        <dbReference type="PROSITE" id="PS50865"/>
    </source>
</evidence>
<dbReference type="Pfam" id="PF14737">
    <property type="entry name" value="DUF4470"/>
    <property type="match status" value="1"/>
</dbReference>
<evidence type="ECO:0000313" key="7">
    <source>
        <dbReference type="Proteomes" id="UP000223968"/>
    </source>
</evidence>